<dbReference type="InterPro" id="IPR036779">
    <property type="entry name" value="LysM_dom_sf"/>
</dbReference>
<dbReference type="GO" id="GO:0006508">
    <property type="term" value="P:proteolysis"/>
    <property type="evidence" value="ECO:0007669"/>
    <property type="project" value="UniProtKB-KW"/>
</dbReference>
<feature type="domain" description="Peptidase S1" evidence="4">
    <location>
        <begin position="1150"/>
        <end position="1383"/>
    </location>
</feature>
<keyword evidence="6" id="KW-1185">Reference proteome</keyword>
<feature type="region of interest" description="Disordered" evidence="3">
    <location>
        <begin position="1391"/>
        <end position="1433"/>
    </location>
</feature>
<dbReference type="InterPro" id="IPR001254">
    <property type="entry name" value="Trypsin_dom"/>
</dbReference>
<dbReference type="PANTHER" id="PTHR24258:SF116">
    <property type="entry name" value="FI16631P1-RELATED"/>
    <property type="match status" value="1"/>
</dbReference>
<dbReference type="CDD" id="cd00190">
    <property type="entry name" value="Tryp_SPc"/>
    <property type="match status" value="1"/>
</dbReference>
<protein>
    <submittedName>
        <fullName evidence="5">Peptidase S1</fullName>
    </submittedName>
</protein>
<keyword evidence="2" id="KW-0645">Protease</keyword>
<evidence type="ECO:0000313" key="6">
    <source>
        <dbReference type="Proteomes" id="UP000239649"/>
    </source>
</evidence>
<dbReference type="GO" id="GO:0004252">
    <property type="term" value="F:serine-type endopeptidase activity"/>
    <property type="evidence" value="ECO:0007669"/>
    <property type="project" value="InterPro"/>
</dbReference>
<dbReference type="PROSITE" id="PS50240">
    <property type="entry name" value="TRYPSIN_DOM"/>
    <property type="match status" value="1"/>
</dbReference>
<dbReference type="InterPro" id="IPR009003">
    <property type="entry name" value="Peptidase_S1_PA"/>
</dbReference>
<keyword evidence="2" id="KW-0378">Hydrolase</keyword>
<organism evidence="5 6">
    <name type="scientific">Micractinium conductrix</name>
    <dbReference type="NCBI Taxonomy" id="554055"/>
    <lineage>
        <taxon>Eukaryota</taxon>
        <taxon>Viridiplantae</taxon>
        <taxon>Chlorophyta</taxon>
        <taxon>core chlorophytes</taxon>
        <taxon>Trebouxiophyceae</taxon>
        <taxon>Chlorellales</taxon>
        <taxon>Chlorellaceae</taxon>
        <taxon>Chlorella clade</taxon>
        <taxon>Micractinium</taxon>
    </lineage>
</organism>
<evidence type="ECO:0000256" key="1">
    <source>
        <dbReference type="ARBA" id="ARBA00023157"/>
    </source>
</evidence>
<name>A0A2P6VN34_9CHLO</name>
<evidence type="ECO:0000256" key="2">
    <source>
        <dbReference type="RuleBase" id="RU363034"/>
    </source>
</evidence>
<dbReference type="Proteomes" id="UP000239649">
    <property type="component" value="Unassembled WGS sequence"/>
</dbReference>
<dbReference type="EMBL" id="LHPF02000002">
    <property type="protein sequence ID" value="PSC75500.1"/>
    <property type="molecule type" value="Genomic_DNA"/>
</dbReference>
<dbReference type="InterPro" id="IPR001314">
    <property type="entry name" value="Peptidase_S1A"/>
</dbReference>
<proteinExistence type="predicted"/>
<sequence length="1485" mass="153059">MANRTISRLCDGLRVGERWFMGLWSPNVRDEEIVQEFVKIYKDTLALPPTTPPAALRPLCQALAVVVARLAALEPQLRSWLSSRPEDDVPQFMKVFNQCVAGCYVGGLALNCHQLAECPAALEGGLLGKLAACAALLCGTGIQAAGRAAAALERRGELGGSPHASLLRERLPFLLGLLLRPTVSPVFPPGSRGDCCMAALRATHWRPDALRDAFVAAAAAAAPLLQHSAGEPWGLEGACSQLAYALLNDWGAQRPQRLAPATPDQQRTLRAPVPLLLARLIDAAESDATAAGHRMWRAFFGTAVQAADAMTNYPAWGVTTADVADSLAQQAQRAVALFARQLAGTAPTGRGALASIVEASAAVSLGLTACTAQAQAGGIGPYPPLGTDAQMAVLASQLAGQATLPCTLSLLYTLLCTLGGAQQAAAAAALVAPSEAGPGGRTAGSLVLLVADRLVRHIADLRPSFDAASALALVQASGAAGAAEKAGQALAAVVAIADAALRCLPNWNALRAGLALAQHSWMRTYDGILAAVAVMDAAANGQELLSTLVDLPTSAAVAAANPINMAAALRGQGATQQQQQQQQQALFPAAFAPLVGLTASACKLAQALAAEPALRRTLLDGGGFGPAEGGGVEFVEMGVSGLLAVFEALPAEERAPGSRKLRQAQAAALAALAAVPAIGGAAARQQPAEGEDAAAGRAAAAVLVLCPLLYQPALARVVLAEGAAADVASAAALLGQEMLDATAADKLAAACQHCPSVALSIASSQAFADVAHEFDARNAAPHVAAFRSAATMHATLALSQERKAALAEVARQRPAVQSPGAGEDVTLLARLAKEQLESNGLVPPLAPDPTRSLAALSDAAAPDILEELDDLILLAILRGVQDDACLLHLRVVSRRLLELADLVLEERFKARWGVAAVVARPPAAPAYAATRPPFVLAVDLAPRTSLAALAVRYSTDPSTLKRFNNLLSDHALAARTHLYIPVAAGDVAAAVVGRRVAFIHDTKHTQRRLAVVLQDGQELPALTGSGGSGSHPTSASNQALVVAKLARVLERALKVDAAEASYYVTEAQCDLRLAFEKFEEDRRWERSMLCLALLALGGQLAAGARLLTGADGGSGSSGATDAATTLPAYAVEGLVGEPPADSGRTMETRIVNGKEVTSTDFNFMAALFANDRFFCGGELISVDSVLTAAHCVVDTKLVENPTSLTVWLLGKRYAVDRIFFHPGYSPDTIPKDNKDLTFEGALHDIALLKLAVEAAGVPTVELATADTQLVEGGRLQAAGWGTTESGTVSSVLKYADVYFLPPSYCPSDYTDVMCAGGTGENTCNGDSGGPLMQRDPDTRKATVVGVTSHGPDCLVGPQYAYGYYTDVRQYLDVVATWLAGQEYVWSGDDASGGGGDGLGSSSSTFGGDDGLGSSSSTFGGGDGGSNRTALPPDWEPAAAVWQPVPGWPADWPTGGGGGGDATGGGFGLSSVGEMWCGLFPSMCSS</sequence>
<dbReference type="PROSITE" id="PS00135">
    <property type="entry name" value="TRYPSIN_SER"/>
    <property type="match status" value="1"/>
</dbReference>
<dbReference type="Gene3D" id="2.40.10.10">
    <property type="entry name" value="Trypsin-like serine proteases"/>
    <property type="match status" value="1"/>
</dbReference>
<dbReference type="SMART" id="SM00020">
    <property type="entry name" value="Tryp_SPc"/>
    <property type="match status" value="1"/>
</dbReference>
<comment type="caution">
    <text evidence="5">The sequence shown here is derived from an EMBL/GenBank/DDBJ whole genome shotgun (WGS) entry which is preliminary data.</text>
</comment>
<dbReference type="PRINTS" id="PR00722">
    <property type="entry name" value="CHYMOTRYPSIN"/>
</dbReference>
<dbReference type="SUPFAM" id="SSF50494">
    <property type="entry name" value="Trypsin-like serine proteases"/>
    <property type="match status" value="1"/>
</dbReference>
<evidence type="ECO:0000313" key="5">
    <source>
        <dbReference type="EMBL" id="PSC75500.1"/>
    </source>
</evidence>
<keyword evidence="1" id="KW-1015">Disulfide bond</keyword>
<dbReference type="InterPro" id="IPR033116">
    <property type="entry name" value="TRYPSIN_SER"/>
</dbReference>
<evidence type="ECO:0000259" key="4">
    <source>
        <dbReference type="PROSITE" id="PS50240"/>
    </source>
</evidence>
<keyword evidence="2" id="KW-0720">Serine protease</keyword>
<evidence type="ECO:0000256" key="3">
    <source>
        <dbReference type="SAM" id="MobiDB-lite"/>
    </source>
</evidence>
<dbReference type="InterPro" id="IPR043504">
    <property type="entry name" value="Peptidase_S1_PA_chymotrypsin"/>
</dbReference>
<accession>A0A2P6VN34</accession>
<dbReference type="PROSITE" id="PS00134">
    <property type="entry name" value="TRYPSIN_HIS"/>
    <property type="match status" value="1"/>
</dbReference>
<reference evidence="5 6" key="1">
    <citation type="journal article" date="2018" name="Plant J.">
        <title>Genome sequences of Chlorella sorokiniana UTEX 1602 and Micractinium conductrix SAG 241.80: implications to maltose excretion by a green alga.</title>
        <authorList>
            <person name="Arriola M.B."/>
            <person name="Velmurugan N."/>
            <person name="Zhang Y."/>
            <person name="Plunkett M.H."/>
            <person name="Hondzo H."/>
            <person name="Barney B.M."/>
        </authorList>
    </citation>
    <scope>NUCLEOTIDE SEQUENCE [LARGE SCALE GENOMIC DNA]</scope>
    <source>
        <strain evidence="5 6">SAG 241.80</strain>
    </source>
</reference>
<feature type="compositionally biased region" description="Low complexity" evidence="3">
    <location>
        <begin position="1399"/>
        <end position="1417"/>
    </location>
</feature>
<dbReference type="Gene3D" id="3.10.350.10">
    <property type="entry name" value="LysM domain"/>
    <property type="match status" value="1"/>
</dbReference>
<dbReference type="Pfam" id="PF00089">
    <property type="entry name" value="Trypsin"/>
    <property type="match status" value="1"/>
</dbReference>
<dbReference type="OrthoDB" id="509056at2759"/>
<dbReference type="InterPro" id="IPR018114">
    <property type="entry name" value="TRYPSIN_HIS"/>
</dbReference>
<gene>
    <name evidence="5" type="ORF">C2E20_1098</name>
</gene>
<dbReference type="PANTHER" id="PTHR24258">
    <property type="entry name" value="SERINE PROTEASE-RELATED"/>
    <property type="match status" value="1"/>
</dbReference>